<keyword evidence="5" id="KW-0234">DNA repair</keyword>
<evidence type="ECO:0000256" key="7">
    <source>
        <dbReference type="ARBA" id="ARBA00054210"/>
    </source>
</evidence>
<dbReference type="GO" id="GO:0003697">
    <property type="term" value="F:single-stranded DNA binding"/>
    <property type="evidence" value="ECO:0007669"/>
    <property type="project" value="TreeGrafter"/>
</dbReference>
<comment type="similarity">
    <text evidence="2">Belongs to the ERCC1/RAD10/SWI10 family.</text>
</comment>
<evidence type="ECO:0000256" key="1">
    <source>
        <dbReference type="ARBA" id="ARBA00004123"/>
    </source>
</evidence>
<dbReference type="GO" id="GO:0006312">
    <property type="term" value="P:mitotic recombination"/>
    <property type="evidence" value="ECO:0007669"/>
    <property type="project" value="TreeGrafter"/>
</dbReference>
<dbReference type="Pfam" id="PF03834">
    <property type="entry name" value="Rad10"/>
    <property type="match status" value="1"/>
</dbReference>
<protein>
    <recommendedName>
        <fullName evidence="8">DNA excision repair protein ERCC-1</fullName>
    </recommendedName>
</protein>
<proteinExistence type="inferred from homology"/>
<dbReference type="FunFam" id="1.10.150.20:FF:000017">
    <property type="entry name" value="DNA excision repair protein ERCC-1"/>
    <property type="match status" value="1"/>
</dbReference>
<keyword evidence="4" id="KW-0238">DNA-binding</keyword>
<organism evidence="11 12">
    <name type="scientific">Petrolisthes cinctipes</name>
    <name type="common">Flat porcelain crab</name>
    <dbReference type="NCBI Taxonomy" id="88211"/>
    <lineage>
        <taxon>Eukaryota</taxon>
        <taxon>Metazoa</taxon>
        <taxon>Ecdysozoa</taxon>
        <taxon>Arthropoda</taxon>
        <taxon>Crustacea</taxon>
        <taxon>Multicrustacea</taxon>
        <taxon>Malacostraca</taxon>
        <taxon>Eumalacostraca</taxon>
        <taxon>Eucarida</taxon>
        <taxon>Decapoda</taxon>
        <taxon>Pleocyemata</taxon>
        <taxon>Anomura</taxon>
        <taxon>Galatheoidea</taxon>
        <taxon>Porcellanidae</taxon>
        <taxon>Petrolisthes</taxon>
    </lineage>
</organism>
<dbReference type="FunFam" id="3.40.50.10130:FF:000001">
    <property type="entry name" value="DNA excision repair protein ERCC-1"/>
    <property type="match status" value="1"/>
</dbReference>
<comment type="caution">
    <text evidence="11">The sequence shown here is derived from an EMBL/GenBank/DDBJ whole genome shotgun (WGS) entry which is preliminary data.</text>
</comment>
<evidence type="ECO:0000256" key="9">
    <source>
        <dbReference type="SAM" id="MobiDB-lite"/>
    </source>
</evidence>
<evidence type="ECO:0000313" key="12">
    <source>
        <dbReference type="Proteomes" id="UP001286313"/>
    </source>
</evidence>
<dbReference type="AlphaFoldDB" id="A0AAE1GGW6"/>
<keyword evidence="6" id="KW-0539">Nucleus</keyword>
<comment type="subcellular location">
    <subcellularLocation>
        <location evidence="1">Nucleus</location>
    </subcellularLocation>
</comment>
<gene>
    <name evidence="11" type="ORF">Pcinc_003131</name>
</gene>
<dbReference type="PANTHER" id="PTHR12749">
    <property type="entry name" value="EXCISION REPAIR CROSS-COMPLEMENTING 1 ERCC1"/>
    <property type="match status" value="1"/>
</dbReference>
<keyword evidence="3" id="KW-0227">DNA damage</keyword>
<dbReference type="Gene3D" id="3.40.50.10130">
    <property type="match status" value="1"/>
</dbReference>
<dbReference type="GO" id="GO:0032204">
    <property type="term" value="P:regulation of telomere maintenance"/>
    <property type="evidence" value="ECO:0007669"/>
    <property type="project" value="UniProtKB-ARBA"/>
</dbReference>
<dbReference type="PANTHER" id="PTHR12749:SF0">
    <property type="entry name" value="DNA EXCISION REPAIR PROTEIN ERCC-1"/>
    <property type="match status" value="1"/>
</dbReference>
<evidence type="ECO:0000313" key="11">
    <source>
        <dbReference type="EMBL" id="KAK3893038.1"/>
    </source>
</evidence>
<dbReference type="GO" id="GO:0070914">
    <property type="term" value="P:UV-damage excision repair"/>
    <property type="evidence" value="ECO:0007669"/>
    <property type="project" value="TreeGrafter"/>
</dbReference>
<evidence type="ECO:0000256" key="8">
    <source>
        <dbReference type="ARBA" id="ARBA00071993"/>
    </source>
</evidence>
<keyword evidence="12" id="KW-1185">Reference proteome</keyword>
<evidence type="ECO:0000256" key="5">
    <source>
        <dbReference type="ARBA" id="ARBA00023204"/>
    </source>
</evidence>
<feature type="domain" description="ERCC1-like central" evidence="10">
    <location>
        <begin position="87"/>
        <end position="199"/>
    </location>
</feature>
<evidence type="ECO:0000256" key="6">
    <source>
        <dbReference type="ARBA" id="ARBA00023242"/>
    </source>
</evidence>
<dbReference type="InterPro" id="IPR047260">
    <property type="entry name" value="ERCC1-like_central_dom"/>
</dbReference>
<dbReference type="GO" id="GO:0000110">
    <property type="term" value="C:nucleotide-excision repair factor 1 complex"/>
    <property type="evidence" value="ECO:0007669"/>
    <property type="project" value="TreeGrafter"/>
</dbReference>
<dbReference type="Proteomes" id="UP001286313">
    <property type="component" value="Unassembled WGS sequence"/>
</dbReference>
<evidence type="ECO:0000256" key="2">
    <source>
        <dbReference type="ARBA" id="ARBA00008283"/>
    </source>
</evidence>
<dbReference type="GO" id="GO:0003684">
    <property type="term" value="F:damaged DNA binding"/>
    <property type="evidence" value="ECO:0007669"/>
    <property type="project" value="InterPro"/>
</dbReference>
<evidence type="ECO:0000256" key="4">
    <source>
        <dbReference type="ARBA" id="ARBA00023125"/>
    </source>
</evidence>
<dbReference type="CDD" id="cd22325">
    <property type="entry name" value="ERCC1_C-like"/>
    <property type="match status" value="1"/>
</dbReference>
<dbReference type="NCBIfam" id="TIGR00597">
    <property type="entry name" value="rad10"/>
    <property type="match status" value="1"/>
</dbReference>
<dbReference type="SUPFAM" id="SSF52980">
    <property type="entry name" value="Restriction endonuclease-like"/>
    <property type="match status" value="1"/>
</dbReference>
<dbReference type="GO" id="GO:0006302">
    <property type="term" value="P:double-strand break repair"/>
    <property type="evidence" value="ECO:0007669"/>
    <property type="project" value="UniProtKB-ARBA"/>
</dbReference>
<dbReference type="EMBL" id="JAWQEG010000235">
    <property type="protein sequence ID" value="KAK3893038.1"/>
    <property type="molecule type" value="Genomic_DNA"/>
</dbReference>
<dbReference type="GO" id="GO:0070522">
    <property type="term" value="C:ERCC4-ERCC1 complex"/>
    <property type="evidence" value="ECO:0007669"/>
    <property type="project" value="TreeGrafter"/>
</dbReference>
<sequence>MEGDGRPQKDVATSSTDTAIKSGYINVSSINKQDGNATSSAFSKVFSNLKKSEFYEEPPPEVKSIVAAGDQTTTTTTNNKPASKFSVVVSSRQRGNPILKSIRNVPWEYGEIVPDYVMGGTTCALFLSLRYHNLNPNYIHDRLKLLGRQYQLRVLLVLVDIKDPHHELKQLTKICVLADMTLMLAWNQEEAGRIIEVYKMFEHKPPDLIMEKQDHNPHSMAWNQEEAGRIIEVYKMFEHKPPDLIMEKQDHNPHSMLIDALTTVRSVNRTDAMTLLSTFVSLERIIEASEEEMALCPGFGPQKAKRLHRVLHQHFRKPQHQKKSELVSQLSENQKKSQPVPQSSEISQNKKAD</sequence>
<dbReference type="InterPro" id="IPR011335">
    <property type="entry name" value="Restrct_endonuc-II-like"/>
</dbReference>
<dbReference type="Gene3D" id="1.10.150.20">
    <property type="entry name" value="5' to 3' exonuclease, C-terminal subdomain"/>
    <property type="match status" value="1"/>
</dbReference>
<reference evidence="11" key="1">
    <citation type="submission" date="2023-10" db="EMBL/GenBank/DDBJ databases">
        <title>Genome assemblies of two species of porcelain crab, Petrolisthes cinctipes and Petrolisthes manimaculis (Anomura: Porcellanidae).</title>
        <authorList>
            <person name="Angst P."/>
        </authorList>
    </citation>
    <scope>NUCLEOTIDE SEQUENCE</scope>
    <source>
        <strain evidence="11">PB745_01</strain>
        <tissue evidence="11">Gill</tissue>
    </source>
</reference>
<feature type="region of interest" description="Disordered" evidence="9">
    <location>
        <begin position="315"/>
        <end position="353"/>
    </location>
</feature>
<comment type="function">
    <text evidence="7">Non-catalytic component of a structure-specific DNA repair endonuclease responsible for the 5'-incision during DNA repair. Responsible, in conjunction with SLX4, for the first step in the repair of interstrand cross-links (ICL). Participates in the processing of anaphase bridge-generating DNA structures, which consist in incompletely processed DNA lesions arising during S or G2 phase, and can result in cytokinesis failure. Also required for homology-directed repair (HDR) of DNA double-strand breaks, in conjunction with SLX4.</text>
</comment>
<accession>A0AAE1GGW6</accession>
<evidence type="ECO:0000259" key="10">
    <source>
        <dbReference type="Pfam" id="PF03834"/>
    </source>
</evidence>
<feature type="compositionally biased region" description="Polar residues" evidence="9">
    <location>
        <begin position="326"/>
        <end position="347"/>
    </location>
</feature>
<name>A0AAE1GGW6_PETCI</name>
<evidence type="ECO:0000256" key="3">
    <source>
        <dbReference type="ARBA" id="ARBA00022763"/>
    </source>
</evidence>
<dbReference type="Pfam" id="PF14520">
    <property type="entry name" value="HHH_5"/>
    <property type="match status" value="1"/>
</dbReference>
<dbReference type="SUPFAM" id="SSF47781">
    <property type="entry name" value="RuvA domain 2-like"/>
    <property type="match status" value="1"/>
</dbReference>
<dbReference type="InterPro" id="IPR010994">
    <property type="entry name" value="RuvA_2-like"/>
</dbReference>
<dbReference type="GO" id="GO:0006289">
    <property type="term" value="P:nucleotide-excision repair"/>
    <property type="evidence" value="ECO:0007669"/>
    <property type="project" value="UniProtKB-ARBA"/>
</dbReference>
<dbReference type="InterPro" id="IPR004579">
    <property type="entry name" value="ERCC1/RAD10/SWI10"/>
</dbReference>